<dbReference type="RefSeq" id="WP_244329909.1">
    <property type="nucleotide sequence ID" value="NZ_BAABSS010000015.1"/>
</dbReference>
<evidence type="ECO:0000256" key="1">
    <source>
        <dbReference type="SAM" id="Phobius"/>
    </source>
</evidence>
<reference evidence="2 3" key="1">
    <citation type="submission" date="2016-09" db="EMBL/GenBank/DDBJ databases">
        <title>Streptomyces platensis DSM40041, a candidate organism with high potential of specific P450 cytochromes.</title>
        <authorList>
            <person name="Grumaz C."/>
            <person name="Vainshtein Y."/>
            <person name="Kirstahler P."/>
            <person name="Sohn K."/>
        </authorList>
    </citation>
    <scope>NUCLEOTIDE SEQUENCE [LARGE SCALE GENOMIC DNA]</scope>
    <source>
        <strain evidence="2 3">DSM 40041</strain>
    </source>
</reference>
<keyword evidence="1" id="KW-0472">Membrane</keyword>
<accession>A0ABX3Y753</accession>
<feature type="transmembrane region" description="Helical" evidence="1">
    <location>
        <begin position="56"/>
        <end position="77"/>
    </location>
</feature>
<evidence type="ECO:0000313" key="3">
    <source>
        <dbReference type="Proteomes" id="UP000194225"/>
    </source>
</evidence>
<protein>
    <recommendedName>
        <fullName evidence="4">Cytochrome b561 bacterial/Ni-hydrogenase domain-containing protein</fullName>
    </recommendedName>
</protein>
<keyword evidence="1" id="KW-1133">Transmembrane helix</keyword>
<keyword evidence="1" id="KW-0812">Transmembrane</keyword>
<name>A0ABX3Y753_STRPT</name>
<feature type="transmembrane region" description="Helical" evidence="1">
    <location>
        <begin position="139"/>
        <end position="155"/>
    </location>
</feature>
<comment type="caution">
    <text evidence="2">The sequence shown here is derived from an EMBL/GenBank/DDBJ whole genome shotgun (WGS) entry which is preliminary data.</text>
</comment>
<feature type="transmembrane region" description="Helical" evidence="1">
    <location>
        <begin position="176"/>
        <end position="198"/>
    </location>
</feature>
<sequence length="211" mass="22446">MNSTSRAPAPPLAEKAEGVRAAANTRLTALAGVLLLALLAAQLVTTLLGVRNQLTAHVAIGLVLTPVVALKLGTTGWRMVMYYRGDPELRRLGPPRRYFRVLGPILTVLTLMLLGSGLLVFLGPTSAHHAAMSTHATTFYLWLVAVTLHAGPHYLKAVRLAAADIFARINRRLPGAGSRLATVLASGMGGALLALTLISQVTDYLARHPHK</sequence>
<feature type="transmembrane region" description="Helical" evidence="1">
    <location>
        <begin position="98"/>
        <end position="119"/>
    </location>
</feature>
<proteinExistence type="predicted"/>
<gene>
    <name evidence="2" type="ORF">BG653_00378</name>
</gene>
<dbReference type="EMBL" id="MIGA01000001">
    <property type="protein sequence ID" value="OSY48501.1"/>
    <property type="molecule type" value="Genomic_DNA"/>
</dbReference>
<dbReference type="Proteomes" id="UP000194225">
    <property type="component" value="Unassembled WGS sequence"/>
</dbReference>
<organism evidence="2 3">
    <name type="scientific">Streptomyces platensis</name>
    <dbReference type="NCBI Taxonomy" id="58346"/>
    <lineage>
        <taxon>Bacteria</taxon>
        <taxon>Bacillati</taxon>
        <taxon>Actinomycetota</taxon>
        <taxon>Actinomycetes</taxon>
        <taxon>Kitasatosporales</taxon>
        <taxon>Streptomycetaceae</taxon>
        <taxon>Streptomyces</taxon>
    </lineage>
</organism>
<dbReference type="GeneID" id="90929116"/>
<feature type="transmembrane region" description="Helical" evidence="1">
    <location>
        <begin position="27"/>
        <end position="50"/>
    </location>
</feature>
<evidence type="ECO:0008006" key="4">
    <source>
        <dbReference type="Google" id="ProtNLM"/>
    </source>
</evidence>
<evidence type="ECO:0000313" key="2">
    <source>
        <dbReference type="EMBL" id="OSY48501.1"/>
    </source>
</evidence>
<keyword evidence="3" id="KW-1185">Reference proteome</keyword>